<reference evidence="8 9" key="1">
    <citation type="journal article" date="2011" name="Proc. Natl. Acad. Sci. U.S.A.">
        <title>Evolutionary erosion of yeast sex chromosomes by mating-type switching accidents.</title>
        <authorList>
            <person name="Gordon J.L."/>
            <person name="Armisen D."/>
            <person name="Proux-Wera E."/>
            <person name="Oheigeartaigh S.S."/>
            <person name="Byrne K.P."/>
            <person name="Wolfe K.H."/>
        </authorList>
    </citation>
    <scope>NUCLEOTIDE SEQUENCE [LARGE SCALE GENOMIC DNA]</scope>
    <source>
        <strain evidence="9">ATCC 10597 / BCRC 20456 / CBS 421 / NBRC 0211 / NRRL Y-12639</strain>
    </source>
</reference>
<feature type="domain" description="Siroheme synthase central" evidence="7">
    <location>
        <begin position="159"/>
        <end position="185"/>
    </location>
</feature>
<dbReference type="Pfam" id="PF14823">
    <property type="entry name" value="Sirohm_synth_C"/>
    <property type="match status" value="1"/>
</dbReference>
<dbReference type="SUPFAM" id="SSF51735">
    <property type="entry name" value="NAD(P)-binding Rossmann-fold domains"/>
    <property type="match status" value="1"/>
</dbReference>
<dbReference type="Pfam" id="PF13241">
    <property type="entry name" value="NAD_binding_7"/>
    <property type="match status" value="1"/>
</dbReference>
<dbReference type="Gene3D" id="3.30.160.110">
    <property type="entry name" value="Siroheme synthase, domain 2"/>
    <property type="match status" value="1"/>
</dbReference>
<evidence type="ECO:0000256" key="5">
    <source>
        <dbReference type="ARBA" id="ARBA00023244"/>
    </source>
</evidence>
<dbReference type="Gene3D" id="3.40.50.720">
    <property type="entry name" value="NAD(P)-binding Rossmann-like Domain"/>
    <property type="match status" value="1"/>
</dbReference>
<dbReference type="GO" id="GO:0019354">
    <property type="term" value="P:siroheme biosynthetic process"/>
    <property type="evidence" value="ECO:0007669"/>
    <property type="project" value="UniProtKB-UniPathway"/>
</dbReference>
<evidence type="ECO:0000313" key="8">
    <source>
        <dbReference type="EMBL" id="CCD25495.1"/>
    </source>
</evidence>
<dbReference type="InterPro" id="IPR036291">
    <property type="entry name" value="NAD(P)-bd_dom_sf"/>
</dbReference>
<dbReference type="GO" id="GO:0004325">
    <property type="term" value="F:ferrochelatase activity"/>
    <property type="evidence" value="ECO:0007669"/>
    <property type="project" value="EnsemblFungi"/>
</dbReference>
<evidence type="ECO:0000256" key="3">
    <source>
        <dbReference type="ARBA" id="ARBA00023002"/>
    </source>
</evidence>
<comment type="pathway">
    <text evidence="1">Porphyrin-containing compound metabolism; siroheme biosynthesis; sirohydrochlorin from precorrin-2: step 1/1.</text>
</comment>
<evidence type="ECO:0000313" key="9">
    <source>
        <dbReference type="Proteomes" id="UP000000689"/>
    </source>
</evidence>
<dbReference type="InterPro" id="IPR028281">
    <property type="entry name" value="Sirohaem_synthase_central"/>
</dbReference>
<dbReference type="PANTHER" id="PTHR35330">
    <property type="entry name" value="SIROHEME BIOSYNTHESIS PROTEIN MET8"/>
    <property type="match status" value="1"/>
</dbReference>
<dbReference type="GO" id="GO:0043115">
    <property type="term" value="F:precorrin-2 dehydrogenase activity"/>
    <property type="evidence" value="ECO:0007669"/>
    <property type="project" value="UniProtKB-EC"/>
</dbReference>
<dbReference type="InterPro" id="IPR028161">
    <property type="entry name" value="Met8-like"/>
</dbReference>
<keyword evidence="9" id="KW-1185">Reference proteome</keyword>
<organism evidence="8 9">
    <name type="scientific">Naumovozyma dairenensis (strain ATCC 10597 / BCRC 20456 / CBS 421 / NBRC 0211 / NRRL Y-12639)</name>
    <name type="common">Saccharomyces dairenensis</name>
    <dbReference type="NCBI Taxonomy" id="1071378"/>
    <lineage>
        <taxon>Eukaryota</taxon>
        <taxon>Fungi</taxon>
        <taxon>Dikarya</taxon>
        <taxon>Ascomycota</taxon>
        <taxon>Saccharomycotina</taxon>
        <taxon>Saccharomycetes</taxon>
        <taxon>Saccharomycetales</taxon>
        <taxon>Saccharomycetaceae</taxon>
        <taxon>Naumovozyma</taxon>
    </lineage>
</organism>
<protein>
    <recommendedName>
        <fullName evidence="2">precorrin-2 dehydrogenase</fullName>
        <ecNumber evidence="2">1.3.1.76</ecNumber>
    </recommendedName>
</protein>
<evidence type="ECO:0000256" key="2">
    <source>
        <dbReference type="ARBA" id="ARBA00012400"/>
    </source>
</evidence>
<dbReference type="InterPro" id="IPR028162">
    <property type="entry name" value="Met8_C"/>
</dbReference>
<gene>
    <name evidence="8" type="primary">NDAI0F01760</name>
    <name evidence="8" type="ordered locus">NDAI_0F01760</name>
</gene>
<dbReference type="KEGG" id="ndi:NDAI_0F01760"/>
<evidence type="ECO:0000256" key="1">
    <source>
        <dbReference type="ARBA" id="ARBA00005010"/>
    </source>
</evidence>
<keyword evidence="3" id="KW-0560">Oxidoreductase</keyword>
<dbReference type="AlphaFoldDB" id="G0WCI4"/>
<sequence>MGHSLQLAHQIKGKEVLIIGGGKVCITRLKKLLPAGSKITLVSTEVDPKILNNDYFPSNLMNKEGNTKREYTNMNWDKKEKTQIFKIIRTEYKEEYLTIDDHDNKNGWNLILVCISSFEISEKIYWKAKEIFGSQQLINVADKPSLCDFFFGANLDLEGGLQLMVSSNGISPTLGGLMRDEINRHFASLNFEVIMEKLANLRFGIRELTTNPDGEDEPQVIAYRMTWIKTVTDIFGLKYCENINVPKLLELFEKMQHDDYSLSFGDAQEFITKYTL</sequence>
<accession>G0WCI4</accession>
<keyword evidence="4" id="KW-0520">NAD</keyword>
<keyword evidence="5" id="KW-0627">Porphyrin biosynthesis</keyword>
<feature type="domain" description="Siroheme biosynthesis protein Met8 C-terminal" evidence="6">
    <location>
        <begin position="191"/>
        <end position="258"/>
    </location>
</feature>
<dbReference type="SUPFAM" id="SSF75615">
    <property type="entry name" value="Siroheme synthase middle domains-like"/>
    <property type="match status" value="1"/>
</dbReference>
<dbReference type="Pfam" id="PF14824">
    <property type="entry name" value="Sirohm_synth_M"/>
    <property type="match status" value="1"/>
</dbReference>
<dbReference type="Proteomes" id="UP000000689">
    <property type="component" value="Chromosome 6"/>
</dbReference>
<dbReference type="RefSeq" id="XP_003670738.1">
    <property type="nucleotide sequence ID" value="XM_003670690.1"/>
</dbReference>
<dbReference type="GeneID" id="11496833"/>
<evidence type="ECO:0000259" key="6">
    <source>
        <dbReference type="Pfam" id="PF14823"/>
    </source>
</evidence>
<dbReference type="UniPathway" id="UPA00262">
    <property type="reaction ID" value="UER00222"/>
</dbReference>
<dbReference type="HOGENOM" id="CLU_011276_8_5_1"/>
<dbReference type="STRING" id="1071378.G0WCI4"/>
<proteinExistence type="predicted"/>
<dbReference type="eggNOG" id="ENOG502RYIW">
    <property type="taxonomic scope" value="Eukaryota"/>
</dbReference>
<dbReference type="PANTHER" id="PTHR35330:SF1">
    <property type="entry name" value="SIROHEME BIOSYNTHESIS PROTEIN MET8"/>
    <property type="match status" value="1"/>
</dbReference>
<evidence type="ECO:0000256" key="4">
    <source>
        <dbReference type="ARBA" id="ARBA00023027"/>
    </source>
</evidence>
<name>G0WCI4_NAUDC</name>
<dbReference type="GO" id="GO:0000103">
    <property type="term" value="P:sulfate assimilation"/>
    <property type="evidence" value="ECO:0007669"/>
    <property type="project" value="EnsemblFungi"/>
</dbReference>
<dbReference type="OMA" id="PTGCKLT"/>
<dbReference type="EMBL" id="HE580272">
    <property type="protein sequence ID" value="CCD25495.1"/>
    <property type="molecule type" value="Genomic_DNA"/>
</dbReference>
<dbReference type="EC" id="1.3.1.76" evidence="2"/>
<dbReference type="Gene3D" id="1.10.3280.10">
    <property type="entry name" value="Siroheme synthase, domain 3"/>
    <property type="match status" value="1"/>
</dbReference>
<evidence type="ECO:0000259" key="7">
    <source>
        <dbReference type="Pfam" id="PF14824"/>
    </source>
</evidence>
<dbReference type="OrthoDB" id="1721126at2759"/>